<dbReference type="EnsemblMetazoa" id="BGLB012463-RB">
    <property type="protein sequence ID" value="BGLB012463-PB"/>
    <property type="gene ID" value="BGLB012463"/>
</dbReference>
<dbReference type="OrthoDB" id="194358at2759"/>
<reference evidence="4" key="1">
    <citation type="submission" date="2020-05" db="UniProtKB">
        <authorList>
            <consortium name="EnsemblMetazoa"/>
        </authorList>
    </citation>
    <scope>IDENTIFICATION</scope>
    <source>
        <strain evidence="4">BB02</strain>
    </source>
</reference>
<dbReference type="AlphaFoldDB" id="A0A2C9K3F2"/>
<dbReference type="SMART" id="SM00248">
    <property type="entry name" value="ANK"/>
    <property type="match status" value="12"/>
</dbReference>
<evidence type="ECO:0000256" key="1">
    <source>
        <dbReference type="ARBA" id="ARBA00022737"/>
    </source>
</evidence>
<evidence type="ECO:0000313" key="4">
    <source>
        <dbReference type="EnsemblMetazoa" id="BGLB012463-PB"/>
    </source>
</evidence>
<dbReference type="VEuPathDB" id="VectorBase:BGLB012463"/>
<dbReference type="PANTHER" id="PTHR24198:SF165">
    <property type="entry name" value="ANKYRIN REPEAT-CONTAINING PROTEIN-RELATED"/>
    <property type="match status" value="1"/>
</dbReference>
<keyword evidence="2 3" id="KW-0040">ANK repeat</keyword>
<evidence type="ECO:0000256" key="3">
    <source>
        <dbReference type="PROSITE-ProRule" id="PRU00023"/>
    </source>
</evidence>
<dbReference type="Pfam" id="PF12796">
    <property type="entry name" value="Ank_2"/>
    <property type="match status" value="2"/>
</dbReference>
<protein>
    <submittedName>
        <fullName evidence="4">Uncharacterized protein</fullName>
    </submittedName>
</protein>
<feature type="repeat" description="ANK" evidence="3">
    <location>
        <begin position="524"/>
        <end position="557"/>
    </location>
</feature>
<gene>
    <name evidence="4" type="primary">106079793</name>
</gene>
<dbReference type="InterPro" id="IPR036770">
    <property type="entry name" value="Ankyrin_rpt-contain_sf"/>
</dbReference>
<dbReference type="PROSITE" id="PS50088">
    <property type="entry name" value="ANK_REPEAT"/>
    <property type="match status" value="4"/>
</dbReference>
<accession>A0A2C9K3F2</accession>
<keyword evidence="1" id="KW-0677">Repeat</keyword>
<dbReference type="KEGG" id="bgt:106079793"/>
<organism evidence="4 5">
    <name type="scientific">Biomphalaria glabrata</name>
    <name type="common">Bloodfluke planorb</name>
    <name type="synonym">Freshwater snail</name>
    <dbReference type="NCBI Taxonomy" id="6526"/>
    <lineage>
        <taxon>Eukaryota</taxon>
        <taxon>Metazoa</taxon>
        <taxon>Spiralia</taxon>
        <taxon>Lophotrochozoa</taxon>
        <taxon>Mollusca</taxon>
        <taxon>Gastropoda</taxon>
        <taxon>Heterobranchia</taxon>
        <taxon>Euthyneura</taxon>
        <taxon>Panpulmonata</taxon>
        <taxon>Hygrophila</taxon>
        <taxon>Lymnaeoidea</taxon>
        <taxon>Planorbidae</taxon>
        <taxon>Biomphalaria</taxon>
    </lineage>
</organism>
<dbReference type="Proteomes" id="UP000076420">
    <property type="component" value="Unassembled WGS sequence"/>
</dbReference>
<dbReference type="RefSeq" id="XP_013096453.2">
    <property type="nucleotide sequence ID" value="XM_013240999.2"/>
</dbReference>
<dbReference type="SUPFAM" id="SSF48403">
    <property type="entry name" value="Ankyrin repeat"/>
    <property type="match status" value="3"/>
</dbReference>
<dbReference type="PROSITE" id="PS50297">
    <property type="entry name" value="ANK_REP_REGION"/>
    <property type="match status" value="4"/>
</dbReference>
<proteinExistence type="predicted"/>
<evidence type="ECO:0000313" key="5">
    <source>
        <dbReference type="Proteomes" id="UP000076420"/>
    </source>
</evidence>
<sequence>MAETKDQVQLDDSILFKTIASGCSSEVLKLLRLCDQQTTHFSTHALKWAVFEACNEGHAEFLQFLLEDGSRLELRDDNGNTPLLICSAKGFLRIVGKLLRLGADVNAKNNNGDTALMLATSRKVTQCLIEDSRIHLDERNSTGNTALMSAIETSHLKKVKLLINAGANPNQTAEKHSQSGLISLDDALVNNSNECAFDVAKRKGFSKLLELLYRAKLENVHPLKLAAVENDFETFMALLQHNLCDREETQNIRPDILCFIFRKRNLRSFFLYSNNRLIEKLCRLGVNVNKCQCCTMSPLEFMLDNGYYKLTEILCAHGANVTHNDLLYALRTNRIQIIPLLINHGAPVNLYDQRGRWIYDGSALDIALKKSLTSTAGLLLDHGAALDPFWAVLKALRSKNLMTVNFLMKECVEVNKPETLIRVVKLEDIQLIQLLLDAGVDIDGVHDNKTPLMSTIHIKVINFLLSKGANVNFKTNTTPLINAISWDYLAADQRLNPKEMEEQLLLSIETFLKYGANLEDTDVNGFTPLIASVKKGLGVAVLKYLLEKGADVNRRNKNGLTALHIAVMTKQFDCAETLLKYGADVNLNCYLTAGSGQDDMREKSALSIVLDQWLPSEYVQQMASILIDQGASTELVRRDIIHRLIAAGNDGALIQKLMKSGIYPKDIIVKNSLWLETSVSPLAFSLILHRLDFAQYFIENWYLTGSDVKILSRNKHVLRCLKLRKSKALPYLKQVSRQPMKLELLCFIKVSSALGSDQGRRQRVHHSELPVVLQNQLLFSNLKHRVHGIRRSVTSKFYYRWFLQTI</sequence>
<name>A0A2C9K3F2_BIOGL</name>
<dbReference type="STRING" id="6526.A0A2C9K3F2"/>
<dbReference type="InterPro" id="IPR002110">
    <property type="entry name" value="Ankyrin_rpt"/>
</dbReference>
<dbReference type="Gene3D" id="1.25.40.20">
    <property type="entry name" value="Ankyrin repeat-containing domain"/>
    <property type="match status" value="5"/>
</dbReference>
<feature type="repeat" description="ANK" evidence="3">
    <location>
        <begin position="142"/>
        <end position="174"/>
    </location>
</feature>
<feature type="repeat" description="ANK" evidence="3">
    <location>
        <begin position="558"/>
        <end position="590"/>
    </location>
</feature>
<feature type="repeat" description="ANK" evidence="3">
    <location>
        <begin position="78"/>
        <end position="110"/>
    </location>
</feature>
<dbReference type="VEuPathDB" id="VectorBase:BGLAX_033404"/>
<dbReference type="PANTHER" id="PTHR24198">
    <property type="entry name" value="ANKYRIN REPEAT AND PROTEIN KINASE DOMAIN-CONTAINING PROTEIN"/>
    <property type="match status" value="1"/>
</dbReference>
<evidence type="ECO:0000256" key="2">
    <source>
        <dbReference type="ARBA" id="ARBA00023043"/>
    </source>
</evidence>